<evidence type="ECO:0000256" key="1">
    <source>
        <dbReference type="PIRSR" id="PIRSR640198-2"/>
    </source>
</evidence>
<evidence type="ECO:0000313" key="3">
    <source>
        <dbReference type="EMBL" id="MBN7772938.1"/>
    </source>
</evidence>
<keyword evidence="4" id="KW-1185">Reference proteome</keyword>
<dbReference type="Pfam" id="PF02661">
    <property type="entry name" value="Fic"/>
    <property type="match status" value="1"/>
</dbReference>
<sequence>MYQEILSKKKNLDSRKPYAPQMKEQIKKSELCEMIYTLLRLDGSNITKEQVVRILEGEFIVEATVSDHFIIKKYIQCLLFMDDLLAMDSEISYKILEQFYEILSEGEGTVLRMSNPTLYTLDYNPPHWKDIEHLLKEFIKWSYEEAAERNPLLRAAYLHNKLFEIYPFELYSEAVARLVMYYSLLRDGYPIFELRLSEREYNTAVMKYLNAGDIQPFYGALERSIYNRLDILLQMTAED</sequence>
<proteinExistence type="predicted"/>
<dbReference type="AlphaFoldDB" id="A0A939D912"/>
<feature type="binding site" evidence="1">
    <location>
        <position position="210"/>
    </location>
    <ligand>
        <name>ATP</name>
        <dbReference type="ChEBI" id="CHEBI:30616"/>
    </ligand>
</feature>
<dbReference type="GO" id="GO:0005524">
    <property type="term" value="F:ATP binding"/>
    <property type="evidence" value="ECO:0007669"/>
    <property type="project" value="UniProtKB-KW"/>
</dbReference>
<protein>
    <submittedName>
        <fullName evidence="3">Fic family protein</fullName>
    </submittedName>
</protein>
<keyword evidence="1" id="KW-0547">Nucleotide-binding</keyword>
<evidence type="ECO:0000313" key="4">
    <source>
        <dbReference type="Proteomes" id="UP000664545"/>
    </source>
</evidence>
<dbReference type="PANTHER" id="PTHR13504">
    <property type="entry name" value="FIDO DOMAIN-CONTAINING PROTEIN DDB_G0283145"/>
    <property type="match status" value="1"/>
</dbReference>
<dbReference type="EMBL" id="JAFJZZ010000001">
    <property type="protein sequence ID" value="MBN7772938.1"/>
    <property type="molecule type" value="Genomic_DNA"/>
</dbReference>
<dbReference type="RefSeq" id="WP_206581702.1">
    <property type="nucleotide sequence ID" value="NZ_JAFJZZ010000001.1"/>
</dbReference>
<accession>A0A939D912</accession>
<reference evidence="3" key="1">
    <citation type="submission" date="2021-02" db="EMBL/GenBank/DDBJ databases">
        <title>Abyssanaerobacter marinus gen.nov., sp., nov, anaerobic bacterium isolated from the Onnuri vent field of Indian Ocean and suggestion of Mogibacteriaceae fam. nov., and proposal of reclassification of ambiguous this family's genus member.</title>
        <authorList>
            <person name="Kim Y.J."/>
            <person name="Yang J.-A."/>
        </authorList>
    </citation>
    <scope>NUCLEOTIDE SEQUENCE</scope>
    <source>
        <strain evidence="3">DSM 2634</strain>
    </source>
</reference>
<evidence type="ECO:0000259" key="2">
    <source>
        <dbReference type="PROSITE" id="PS51459"/>
    </source>
</evidence>
<dbReference type="PROSITE" id="PS51459">
    <property type="entry name" value="FIDO"/>
    <property type="match status" value="1"/>
</dbReference>
<gene>
    <name evidence="3" type="ORF">JYB65_06130</name>
</gene>
<organism evidence="3 4">
    <name type="scientific">Clostridium aminobutyricum</name>
    <dbReference type="NCBI Taxonomy" id="33953"/>
    <lineage>
        <taxon>Bacteria</taxon>
        <taxon>Bacillati</taxon>
        <taxon>Bacillota</taxon>
        <taxon>Clostridia</taxon>
        <taxon>Eubacteriales</taxon>
        <taxon>Clostridiaceae</taxon>
        <taxon>Clostridium</taxon>
    </lineage>
</organism>
<name>A0A939D912_CLOAM</name>
<feature type="domain" description="Fido" evidence="2">
    <location>
        <begin position="91"/>
        <end position="223"/>
    </location>
</feature>
<comment type="caution">
    <text evidence="3">The sequence shown here is derived from an EMBL/GenBank/DDBJ whole genome shotgun (WGS) entry which is preliminary data.</text>
</comment>
<dbReference type="InterPro" id="IPR036597">
    <property type="entry name" value="Fido-like_dom_sf"/>
</dbReference>
<dbReference type="InterPro" id="IPR003812">
    <property type="entry name" value="Fido"/>
</dbReference>
<dbReference type="InterPro" id="IPR040198">
    <property type="entry name" value="Fido_containing"/>
</dbReference>
<dbReference type="PANTHER" id="PTHR13504:SF38">
    <property type="entry name" value="FIDO DOMAIN-CONTAINING PROTEIN"/>
    <property type="match status" value="1"/>
</dbReference>
<dbReference type="SUPFAM" id="SSF140931">
    <property type="entry name" value="Fic-like"/>
    <property type="match status" value="1"/>
</dbReference>
<dbReference type="Gene3D" id="1.10.3290.10">
    <property type="entry name" value="Fido-like domain"/>
    <property type="match status" value="1"/>
</dbReference>
<dbReference type="Proteomes" id="UP000664545">
    <property type="component" value="Unassembled WGS sequence"/>
</dbReference>
<keyword evidence="1" id="KW-0067">ATP-binding</keyword>